<reference evidence="1 2" key="2">
    <citation type="journal article" date="2016" name="Genome Announc.">
        <title>Complete Genome Sequence of a Strain of Azospirillum thiophilum Isolated from a Sulfide Spring.</title>
        <authorList>
            <person name="Fomenkov A."/>
            <person name="Vincze T."/>
            <person name="Grabovich M."/>
            <person name="Anton B.P."/>
            <person name="Dubinina G."/>
            <person name="Orlova M."/>
            <person name="Belousova E."/>
            <person name="Roberts R.J."/>
        </authorList>
    </citation>
    <scope>NUCLEOTIDE SEQUENCE [LARGE SCALE GENOMIC DNA]</scope>
    <source>
        <strain evidence="1 2">BV-S</strain>
    </source>
</reference>
<proteinExistence type="predicted"/>
<evidence type="ECO:0000313" key="1">
    <source>
        <dbReference type="EMBL" id="ALG69972.1"/>
    </source>
</evidence>
<protein>
    <submittedName>
        <fullName evidence="1">Uncharacterized protein</fullName>
    </submittedName>
</protein>
<name>A0AAC8VUZ0_9PROT</name>
<dbReference type="EMBL" id="CP012401">
    <property type="protein sequence ID" value="ALG69972.1"/>
    <property type="molecule type" value="Genomic_DNA"/>
</dbReference>
<organism evidence="1 2">
    <name type="scientific">Azospirillum thiophilum</name>
    <dbReference type="NCBI Taxonomy" id="528244"/>
    <lineage>
        <taxon>Bacteria</taxon>
        <taxon>Pseudomonadati</taxon>
        <taxon>Pseudomonadota</taxon>
        <taxon>Alphaproteobacteria</taxon>
        <taxon>Rhodospirillales</taxon>
        <taxon>Azospirillaceae</taxon>
        <taxon>Azospirillum</taxon>
    </lineage>
</organism>
<keyword evidence="2" id="KW-1185">Reference proteome</keyword>
<dbReference type="AlphaFoldDB" id="A0AAC8VUZ0"/>
<reference evidence="2" key="1">
    <citation type="submission" date="2015-08" db="EMBL/GenBank/DDBJ databases">
        <title>Complete Genome Sequence of Azospirillum thiophilum BV-S.</title>
        <authorList>
            <person name="Fomenkov A."/>
            <person name="Vincze T."/>
            <person name="Grabovich M."/>
            <person name="Dubinina G."/>
            <person name="Orlova M."/>
            <person name="Belousova E."/>
            <person name="Roberts R.J."/>
        </authorList>
    </citation>
    <scope>NUCLEOTIDE SEQUENCE [LARGE SCALE GENOMIC DNA]</scope>
    <source>
        <strain evidence="2">BV-S</strain>
    </source>
</reference>
<evidence type="ECO:0000313" key="2">
    <source>
        <dbReference type="Proteomes" id="UP000069935"/>
    </source>
</evidence>
<dbReference type="Proteomes" id="UP000069935">
    <property type="component" value="Chromosome 1"/>
</dbReference>
<accession>A0AAC8VUZ0</accession>
<dbReference type="RefSeq" id="WP_045581657.1">
    <property type="nucleotide sequence ID" value="NZ_CP012401.1"/>
</dbReference>
<dbReference type="KEGG" id="ati:AL072_02465"/>
<gene>
    <name evidence="1" type="ORF">AL072_02465</name>
</gene>
<sequence>MQPNRHILIHLDGRPTRTVAVSLERCVVMIHRYTRDGFYDSSEVIDRLPTPAEAREALCQAHLSDHFAGLSQGDRADIIRRLALIAVGDAPPGEHRTR</sequence>